<evidence type="ECO:0000259" key="3">
    <source>
        <dbReference type="SMART" id="SM00846"/>
    </source>
</evidence>
<organism evidence="4 5">
    <name type="scientific">Salinimicrobium catena</name>
    <dbReference type="NCBI Taxonomy" id="390640"/>
    <lineage>
        <taxon>Bacteria</taxon>
        <taxon>Pseudomonadati</taxon>
        <taxon>Bacteroidota</taxon>
        <taxon>Flavobacteriia</taxon>
        <taxon>Flavobacteriales</taxon>
        <taxon>Flavobacteriaceae</taxon>
        <taxon>Salinimicrobium</taxon>
    </lineage>
</organism>
<protein>
    <submittedName>
        <fullName evidence="4">Glyceraldehyde 3-phosphate dehydrogenase</fullName>
    </submittedName>
</protein>
<comment type="similarity">
    <text evidence="2">Belongs to the glyceraldehyde-3-phosphate dehydrogenase family.</text>
</comment>
<feature type="domain" description="Glyceraldehyde 3-phosphate dehydrogenase NAD(P) binding" evidence="3">
    <location>
        <begin position="177"/>
        <end position="339"/>
    </location>
</feature>
<name>A0A1H5KYS8_9FLAO</name>
<keyword evidence="1" id="KW-0560">Oxidoreductase</keyword>
<evidence type="ECO:0000256" key="1">
    <source>
        <dbReference type="ARBA" id="ARBA00023002"/>
    </source>
</evidence>
<dbReference type="InterPro" id="IPR020830">
    <property type="entry name" value="GlycerAld_3-P_DH_AS"/>
</dbReference>
<keyword evidence="5" id="KW-1185">Reference proteome</keyword>
<dbReference type="Pfam" id="PF00044">
    <property type="entry name" value="Gp_dh_N"/>
    <property type="match status" value="1"/>
</dbReference>
<dbReference type="GO" id="GO:0016620">
    <property type="term" value="F:oxidoreductase activity, acting on the aldehyde or oxo group of donors, NAD or NADP as acceptor"/>
    <property type="evidence" value="ECO:0007669"/>
    <property type="project" value="InterPro"/>
</dbReference>
<dbReference type="InterPro" id="IPR020828">
    <property type="entry name" value="GlycerAld_3-P_DH_NAD(P)-bd"/>
</dbReference>
<dbReference type="SUPFAM" id="SSF55347">
    <property type="entry name" value="Glyceraldehyde-3-phosphate dehydrogenase-like, C-terminal domain"/>
    <property type="match status" value="1"/>
</dbReference>
<dbReference type="Proteomes" id="UP000199448">
    <property type="component" value="Unassembled WGS sequence"/>
</dbReference>
<dbReference type="PROSITE" id="PS00071">
    <property type="entry name" value="GAPDH"/>
    <property type="match status" value="1"/>
</dbReference>
<evidence type="ECO:0000313" key="4">
    <source>
        <dbReference type="EMBL" id="SEE69864.1"/>
    </source>
</evidence>
<dbReference type="CDD" id="cd05214">
    <property type="entry name" value="GAPDH_I_N"/>
    <property type="match status" value="1"/>
</dbReference>
<dbReference type="SUPFAM" id="SSF51735">
    <property type="entry name" value="NAD(P)-binding Rossmann-fold domains"/>
    <property type="match status" value="1"/>
</dbReference>
<evidence type="ECO:0000256" key="2">
    <source>
        <dbReference type="RuleBase" id="RU000397"/>
    </source>
</evidence>
<dbReference type="CDD" id="cd18126">
    <property type="entry name" value="GAPDH_I_C"/>
    <property type="match status" value="1"/>
</dbReference>
<dbReference type="NCBIfam" id="NF006139">
    <property type="entry name" value="PRK08289.1"/>
    <property type="match status" value="1"/>
</dbReference>
<reference evidence="4 5" key="1">
    <citation type="submission" date="2016-10" db="EMBL/GenBank/DDBJ databases">
        <authorList>
            <person name="de Groot N.N."/>
        </authorList>
    </citation>
    <scope>NUCLEOTIDE SEQUENCE [LARGE SCALE GENOMIC DNA]</scope>
    <source>
        <strain evidence="4 5">DSM 23553</strain>
    </source>
</reference>
<evidence type="ECO:0000313" key="5">
    <source>
        <dbReference type="Proteomes" id="UP000199448"/>
    </source>
</evidence>
<dbReference type="PANTHER" id="PTHR43454">
    <property type="entry name" value="GLYCERALDEHYDE-3-PHOSPHATE DEHYDROGENASE"/>
    <property type="match status" value="1"/>
</dbReference>
<dbReference type="PANTHER" id="PTHR43454:SF1">
    <property type="entry name" value="GLYCERALDEHYDE 3-PHOSPHATE DEHYDROGENASE NAD(P) BINDING DOMAIN-CONTAINING PROTEIN"/>
    <property type="match status" value="1"/>
</dbReference>
<dbReference type="EMBL" id="FNUG01000002">
    <property type="protein sequence ID" value="SEE69864.1"/>
    <property type="molecule type" value="Genomic_DNA"/>
</dbReference>
<dbReference type="AlphaFoldDB" id="A0A1H5KYS8"/>
<dbReference type="InterPro" id="IPR036291">
    <property type="entry name" value="NAD(P)-bd_dom_sf"/>
</dbReference>
<dbReference type="PRINTS" id="PR00078">
    <property type="entry name" value="G3PDHDRGNASE"/>
</dbReference>
<dbReference type="GO" id="GO:0051287">
    <property type="term" value="F:NAD binding"/>
    <property type="evidence" value="ECO:0007669"/>
    <property type="project" value="InterPro"/>
</dbReference>
<accession>A0A1H5KYS8</accession>
<dbReference type="STRING" id="390640.SAMN04488034_10256"/>
<dbReference type="Gene3D" id="3.30.360.10">
    <property type="entry name" value="Dihydrodipicolinate Reductase, domain 2"/>
    <property type="match status" value="1"/>
</dbReference>
<dbReference type="InterPro" id="IPR020831">
    <property type="entry name" value="GlycerAld/Erythrose_P_DH"/>
</dbReference>
<gene>
    <name evidence="4" type="ORF">SAMN04488034_10256</name>
</gene>
<dbReference type="Gene3D" id="3.40.50.720">
    <property type="entry name" value="NAD(P)-binding Rossmann-like Domain"/>
    <property type="match status" value="1"/>
</dbReference>
<sequence length="529" mass="59099">MEINISVRKNAKDPAQNWVGFFYVNTFTKTFEIYIFAAILTYNTTCKMNSIEVYEKELAFQADRRRAAVQFIKTVSDLWYDKSIELVLFRNQLIDRNVSDILDLHEYAGEFVQKPISIFDSVEIAEAIKTLDFPSAKLDIGKLTYEYHLEDQKYANATAFVSDKLKDAKKSEEITPKDVVLYGFGRIGRLLARELMTRTGKGSQLRLRAIVTRGNIDDTVLEKRASLLKNDSVHGDFSGTVSYNAEKKCLVINGTTVHMISANNPEEIDYTEYGIQDALIIDNTGAFRDEEALSRHLTSKGASKVLLTAPGKGVPNIVHGVNHLEYNPDEVSIFSAASCTTNAITPVLKAVEDSLGVDHGHLETIHAYTNDQNLVDNMHKKYRRGRAAALNMVITETGAGKAVSKALPVFEGKLTSNAIRVPVPNGSLAILNLAVETPTSKEGINDIIKHYALEGDLVEQIKYSMDNELVSTDIVGSAQPSIYDSNATIVTEDGKNVVLYVWYDNEYGYSHQVIRLAKYIAKVRRFTYY</sequence>
<dbReference type="InterPro" id="IPR020829">
    <property type="entry name" value="GlycerAld_3-P_DH_cat"/>
</dbReference>
<dbReference type="SMART" id="SM00846">
    <property type="entry name" value="Gp_dh_N"/>
    <property type="match status" value="1"/>
</dbReference>
<proteinExistence type="inferred from homology"/>
<dbReference type="Pfam" id="PF02800">
    <property type="entry name" value="Gp_dh_C"/>
    <property type="match status" value="1"/>
</dbReference>